<evidence type="ECO:0000313" key="4">
    <source>
        <dbReference type="EMBL" id="CUX77257.1"/>
    </source>
</evidence>
<dbReference type="Proteomes" id="UP000250189">
    <property type="component" value="Chromosome"/>
</dbReference>
<gene>
    <name evidence="3" type="ORF">A3L04_02415</name>
    <name evidence="4" type="ORF">CHITON_0478</name>
</gene>
<dbReference type="KEGG" id="tch:CHITON_0478"/>
<evidence type="ECO:0000313" key="5">
    <source>
        <dbReference type="Proteomes" id="UP000093069"/>
    </source>
</evidence>
<keyword evidence="6" id="KW-1185">Reference proteome</keyword>
<dbReference type="Pfam" id="PF21690">
    <property type="entry name" value="MJ1010-like_2nd"/>
    <property type="match status" value="1"/>
</dbReference>
<reference evidence="4" key="1">
    <citation type="submission" date="2016-01" db="EMBL/GenBank/DDBJ databases">
        <authorList>
            <person name="Oliw E.H."/>
        </authorList>
    </citation>
    <scope>NUCLEOTIDE SEQUENCE</scope>
    <source>
        <strain evidence="4">1</strain>
    </source>
</reference>
<dbReference type="InterPro" id="IPR036388">
    <property type="entry name" value="WH-like_DNA-bd_sf"/>
</dbReference>
<feature type="domain" description="Uncharacterized ATP-binding protein MJ1010-like C-terminal" evidence="2">
    <location>
        <begin position="35"/>
        <end position="116"/>
    </location>
</feature>
<dbReference type="InterPro" id="IPR049081">
    <property type="entry name" value="MJ1010-like_2nd"/>
</dbReference>
<accession>A0A160VQV1</accession>
<dbReference type="Proteomes" id="UP000093069">
    <property type="component" value="Chromosome I"/>
</dbReference>
<dbReference type="GO" id="GO:0005524">
    <property type="term" value="F:ATP binding"/>
    <property type="evidence" value="ECO:0007669"/>
    <property type="project" value="UniProtKB-KW"/>
</dbReference>
<proteinExistence type="inferred from homology"/>
<protein>
    <submittedName>
        <fullName evidence="4">Hypothetical atp-binding protein</fullName>
    </submittedName>
</protein>
<comment type="similarity">
    <text evidence="1">Belongs to the archaeal ATPase family.</text>
</comment>
<reference evidence="5" key="2">
    <citation type="submission" date="2016-01" db="EMBL/GenBank/DDBJ databases">
        <authorList>
            <person name="Vorgias C.E."/>
        </authorList>
    </citation>
    <scope>NUCLEOTIDE SEQUENCE [LARGE SCALE GENOMIC DNA]</scope>
</reference>
<organism evidence="4 5">
    <name type="scientific">Thermococcus chitonophagus</name>
    <dbReference type="NCBI Taxonomy" id="54262"/>
    <lineage>
        <taxon>Archaea</taxon>
        <taxon>Methanobacteriati</taxon>
        <taxon>Methanobacteriota</taxon>
        <taxon>Thermococci</taxon>
        <taxon>Thermococcales</taxon>
        <taxon>Thermococcaceae</taxon>
        <taxon>Thermococcus</taxon>
    </lineage>
</organism>
<evidence type="ECO:0000313" key="6">
    <source>
        <dbReference type="Proteomes" id="UP000250189"/>
    </source>
</evidence>
<dbReference type="EMBL" id="CP015193">
    <property type="protein sequence ID" value="ASJ16010.1"/>
    <property type="molecule type" value="Genomic_DNA"/>
</dbReference>
<dbReference type="AlphaFoldDB" id="A0A160VQV1"/>
<name>A0A160VQV1_9EURY</name>
<reference evidence="3 6" key="3">
    <citation type="submission" date="2016-04" db="EMBL/GenBank/DDBJ databases">
        <title>Complete genome sequence of Thermococcus chitonophagus type strain GC74.</title>
        <authorList>
            <person name="Oger P.M."/>
        </authorList>
    </citation>
    <scope>NUCLEOTIDE SEQUENCE [LARGE SCALE GENOMIC DNA]</scope>
    <source>
        <strain evidence="3 6">GC74</strain>
    </source>
</reference>
<dbReference type="EMBL" id="LN999010">
    <property type="protein sequence ID" value="CUX77257.1"/>
    <property type="molecule type" value="Genomic_DNA"/>
</dbReference>
<sequence>MRFMRELGFTEEEGELLYSYFGGKPGYLIQAKSHRNKLQKWCEGILRLRTTEVLRLIKKDKRTLDVLKEFRENEKIEVLEIDEPTKTLIRTNILFYDPLTGLLRPQGRLELNAIRKASSLL</sequence>
<evidence type="ECO:0000259" key="2">
    <source>
        <dbReference type="Pfam" id="PF21690"/>
    </source>
</evidence>
<dbReference type="Gene3D" id="1.10.10.10">
    <property type="entry name" value="Winged helix-like DNA-binding domain superfamily/Winged helix DNA-binding domain"/>
    <property type="match status" value="1"/>
</dbReference>
<evidence type="ECO:0000256" key="1">
    <source>
        <dbReference type="ARBA" id="ARBA00006755"/>
    </source>
</evidence>
<keyword evidence="4" id="KW-0067">ATP-binding</keyword>
<evidence type="ECO:0000313" key="3">
    <source>
        <dbReference type="EMBL" id="ASJ16010.1"/>
    </source>
</evidence>
<keyword evidence="4" id="KW-0547">Nucleotide-binding</keyword>